<dbReference type="OrthoDB" id="8592370at2"/>
<dbReference type="InterPro" id="IPR012902">
    <property type="entry name" value="N_methyl_site"/>
</dbReference>
<accession>A0A5P2H487</accession>
<dbReference type="InterPro" id="IPR045584">
    <property type="entry name" value="Pilin-like"/>
</dbReference>
<dbReference type="Pfam" id="PF16732">
    <property type="entry name" value="ComP_DUS"/>
    <property type="match status" value="1"/>
</dbReference>
<dbReference type="InterPro" id="IPR031982">
    <property type="entry name" value="PilE-like"/>
</dbReference>
<evidence type="ECO:0000313" key="2">
    <source>
        <dbReference type="EMBL" id="QET02528.1"/>
    </source>
</evidence>
<sequence>MRRPLVSQTETGPGTGTGFTLIELVTVVAIIGILSTIAYPQYIEHTRRASRADASAALLSAMQQFEQHYSDANTYYKPNTNVLWDGFQKKSDGGKFVLSAQGCGAFNGHCVELRATAQGTGDPCGALVLRSTGERLVWTQNQYLNKRECW</sequence>
<keyword evidence="1" id="KW-0812">Transmembrane</keyword>
<dbReference type="Gene3D" id="3.30.700.10">
    <property type="entry name" value="Glycoprotein, Type 4 Pilin"/>
    <property type="match status" value="1"/>
</dbReference>
<name>A0A5P2H487_9BURK</name>
<evidence type="ECO:0000256" key="1">
    <source>
        <dbReference type="SAM" id="Phobius"/>
    </source>
</evidence>
<dbReference type="Pfam" id="PF07963">
    <property type="entry name" value="N_methyl"/>
    <property type="match status" value="1"/>
</dbReference>
<dbReference type="EMBL" id="CP044065">
    <property type="protein sequence ID" value="QET02528.1"/>
    <property type="molecule type" value="Genomic_DNA"/>
</dbReference>
<dbReference type="PANTHER" id="PTHR30093:SF47">
    <property type="entry name" value="TYPE IV PILUS NON-CORE MINOR PILIN PILE"/>
    <property type="match status" value="1"/>
</dbReference>
<dbReference type="GO" id="GO:0043683">
    <property type="term" value="P:type IV pilus assembly"/>
    <property type="evidence" value="ECO:0007669"/>
    <property type="project" value="InterPro"/>
</dbReference>
<keyword evidence="1" id="KW-0472">Membrane</keyword>
<feature type="transmembrane region" description="Helical" evidence="1">
    <location>
        <begin position="20"/>
        <end position="39"/>
    </location>
</feature>
<dbReference type="SUPFAM" id="SSF54523">
    <property type="entry name" value="Pili subunits"/>
    <property type="match status" value="1"/>
</dbReference>
<organism evidence="2 3">
    <name type="scientific">Cupriavidus pauculus</name>
    <dbReference type="NCBI Taxonomy" id="82633"/>
    <lineage>
        <taxon>Bacteria</taxon>
        <taxon>Pseudomonadati</taxon>
        <taxon>Pseudomonadota</taxon>
        <taxon>Betaproteobacteria</taxon>
        <taxon>Burkholderiales</taxon>
        <taxon>Burkholderiaceae</taxon>
        <taxon>Cupriavidus</taxon>
    </lineage>
</organism>
<evidence type="ECO:0000313" key="3">
    <source>
        <dbReference type="Proteomes" id="UP000322822"/>
    </source>
</evidence>
<protein>
    <submittedName>
        <fullName evidence="2">Prepilin-type N-terminal cleavage/methylation domain-containing protein</fullName>
    </submittedName>
</protein>
<dbReference type="AlphaFoldDB" id="A0A5P2H487"/>
<dbReference type="Proteomes" id="UP000322822">
    <property type="component" value="Chromosome 1"/>
</dbReference>
<dbReference type="PROSITE" id="PS00409">
    <property type="entry name" value="PROKAR_NTER_METHYL"/>
    <property type="match status" value="1"/>
</dbReference>
<gene>
    <name evidence="2" type="ORF">FOB72_11085</name>
</gene>
<dbReference type="PANTHER" id="PTHR30093">
    <property type="entry name" value="GENERAL SECRETION PATHWAY PROTEIN G"/>
    <property type="match status" value="1"/>
</dbReference>
<dbReference type="NCBIfam" id="TIGR02532">
    <property type="entry name" value="IV_pilin_GFxxxE"/>
    <property type="match status" value="1"/>
</dbReference>
<reference evidence="2 3" key="1">
    <citation type="submission" date="2019-09" db="EMBL/GenBank/DDBJ databases">
        <title>FDA dAtabase for Regulatory Grade micrObial Sequences (FDA-ARGOS): Supporting development and validation of Infectious Disease Dx tests.</title>
        <authorList>
            <person name="Sciortino C."/>
            <person name="Tallon L."/>
            <person name="Sadzewicz L."/>
            <person name="Vavikolanu K."/>
            <person name="Mehta A."/>
            <person name="Aluvathingal J."/>
            <person name="Nadendla S."/>
            <person name="Nandy P."/>
            <person name="Geyer C."/>
            <person name="Yan Y."/>
            <person name="Sichtig H."/>
        </authorList>
    </citation>
    <scope>NUCLEOTIDE SEQUENCE [LARGE SCALE GENOMIC DNA]</scope>
    <source>
        <strain evidence="2 3">FDAARGOS_664</strain>
    </source>
</reference>
<keyword evidence="1" id="KW-1133">Transmembrane helix</keyword>
<proteinExistence type="predicted"/>